<reference evidence="2 3" key="1">
    <citation type="journal article" date="2017" name="Genome Announc.">
        <title>Draft Genome Sequence of a Sporulating and Motile Strain of Lachnotalea glycerini Isolated from Water in Quebec City, Canada.</title>
        <authorList>
            <person name="Maheux A.F."/>
            <person name="Boudreau D.K."/>
            <person name="Berube E."/>
            <person name="Boissinot M."/>
            <person name="Raymond F."/>
            <person name="Brodeur S."/>
            <person name="Corbeil J."/>
            <person name="Isabel S."/>
            <person name="Omar R.F."/>
            <person name="Bergeron M.G."/>
        </authorList>
    </citation>
    <scope>NUCLEOTIDE SEQUENCE [LARGE SCALE GENOMIC DNA]</scope>
    <source>
        <strain evidence="2 3">CCRI-19302</strain>
    </source>
</reference>
<dbReference type="EMBL" id="QICS01000016">
    <property type="protein sequence ID" value="PXV85588.1"/>
    <property type="molecule type" value="Genomic_DNA"/>
</dbReference>
<evidence type="ECO:0000313" key="2">
    <source>
        <dbReference type="EMBL" id="RDY31125.1"/>
    </source>
</evidence>
<reference evidence="2" key="3">
    <citation type="submission" date="2018-07" db="EMBL/GenBank/DDBJ databases">
        <authorList>
            <person name="Quirk P.G."/>
            <person name="Krulwich T.A."/>
        </authorList>
    </citation>
    <scope>NUCLEOTIDE SEQUENCE</scope>
    <source>
        <strain evidence="2">CCRI-19302</strain>
    </source>
</reference>
<protein>
    <submittedName>
        <fullName evidence="2">Uncharacterized protein</fullName>
    </submittedName>
</protein>
<evidence type="ECO:0000313" key="3">
    <source>
        <dbReference type="Proteomes" id="UP000216411"/>
    </source>
</evidence>
<dbReference type="Proteomes" id="UP000216411">
    <property type="component" value="Unassembled WGS sequence"/>
</dbReference>
<evidence type="ECO:0000313" key="1">
    <source>
        <dbReference type="EMBL" id="PXV85588.1"/>
    </source>
</evidence>
<reference evidence="1 4" key="2">
    <citation type="submission" date="2018-05" db="EMBL/GenBank/DDBJ databases">
        <title>Genomic Encyclopedia of Type Strains, Phase IV (KMG-IV): sequencing the most valuable type-strain genomes for metagenomic binning, comparative biology and taxonomic classification.</title>
        <authorList>
            <person name="Goeker M."/>
        </authorList>
    </citation>
    <scope>NUCLEOTIDE SEQUENCE [LARGE SCALE GENOMIC DNA]</scope>
    <source>
        <strain evidence="1 4">DSM 28816</strain>
    </source>
</reference>
<gene>
    <name evidence="1" type="ORF">C8E03_11619</name>
    <name evidence="2" type="ORF">CG710_011080</name>
</gene>
<dbReference type="AlphaFoldDB" id="A0A255IQP4"/>
<organism evidence="2 3">
    <name type="scientific">Lachnotalea glycerini</name>
    <dbReference type="NCBI Taxonomy" id="1763509"/>
    <lineage>
        <taxon>Bacteria</taxon>
        <taxon>Bacillati</taxon>
        <taxon>Bacillota</taxon>
        <taxon>Clostridia</taxon>
        <taxon>Lachnospirales</taxon>
        <taxon>Lachnospiraceae</taxon>
        <taxon>Lachnotalea</taxon>
    </lineage>
</organism>
<name>A0A255IQP4_9FIRM</name>
<proteinExistence type="predicted"/>
<accession>A0A255IQP4</accession>
<dbReference type="Proteomes" id="UP000247523">
    <property type="component" value="Unassembled WGS sequence"/>
</dbReference>
<dbReference type="EMBL" id="NOKA02000021">
    <property type="protein sequence ID" value="RDY31125.1"/>
    <property type="molecule type" value="Genomic_DNA"/>
</dbReference>
<comment type="caution">
    <text evidence="2">The sequence shown here is derived from an EMBL/GenBank/DDBJ whole genome shotgun (WGS) entry which is preliminary data.</text>
</comment>
<evidence type="ECO:0000313" key="4">
    <source>
        <dbReference type="Proteomes" id="UP000247523"/>
    </source>
</evidence>
<keyword evidence="3" id="KW-1185">Reference proteome</keyword>
<sequence>MTYFPLWYPLYVIGNFVLLHINAPQDAHECKWKMSQRDCIRRWKAVKSLMSERFRELMRTCPLCSNVYVK</sequence>